<keyword evidence="2" id="KW-0560">Oxidoreductase</keyword>
<dbReference type="Gene3D" id="3.40.109.10">
    <property type="entry name" value="NADH Oxidase"/>
    <property type="match status" value="1"/>
</dbReference>
<gene>
    <name evidence="4" type="ORF">IHE50_02055</name>
</gene>
<sequence>MGVSDTLKSRKATFLFSDKEVKEETIVDILDAARFAPNPTGIYEYEFIVVADNDTKKKVSEACLTPNIDSAPFIVVIACNPEKLESLFEKDEAGEMCIDNAAMVAEFIILYSSELGLSNASITNLNQAKMREVLGLPGEYVVRWVIPLGYAAGGSKGYEQTPPKIGDIVHIDKF</sequence>
<evidence type="ECO:0000256" key="1">
    <source>
        <dbReference type="ARBA" id="ARBA00007118"/>
    </source>
</evidence>
<dbReference type="PANTHER" id="PTHR43673:SF10">
    <property type="entry name" value="NADH DEHYDROGENASE_NAD(P)H NITROREDUCTASE XCC3605-RELATED"/>
    <property type="match status" value="1"/>
</dbReference>
<name>A0A8T3V185_9ARCH</name>
<feature type="domain" description="Nitroreductase" evidence="3">
    <location>
        <begin position="9"/>
        <end position="65"/>
    </location>
</feature>
<reference evidence="4 5" key="1">
    <citation type="submission" date="2020-09" db="EMBL/GenBank/DDBJ databases">
        <title>Genomic characterization of a novel Parvarchaeota family in acid mine drainage sediments.</title>
        <authorList>
            <person name="Luo Z.-H."/>
        </authorList>
    </citation>
    <scope>NUCLEOTIDE SEQUENCE [LARGE SCALE GENOMIC DNA]</scope>
    <source>
        <strain evidence="4">TL1-5_bins.178</strain>
    </source>
</reference>
<dbReference type="AlphaFoldDB" id="A0A8T3V185"/>
<dbReference type="Pfam" id="PF00881">
    <property type="entry name" value="Nitroreductase"/>
    <property type="match status" value="2"/>
</dbReference>
<evidence type="ECO:0000313" key="4">
    <source>
        <dbReference type="EMBL" id="MBE5728178.1"/>
    </source>
</evidence>
<organism evidence="4 5">
    <name type="scientific">Candidatus Acidifodinimicrobium mancum</name>
    <dbReference type="NCBI Taxonomy" id="2898728"/>
    <lineage>
        <taxon>Archaea</taxon>
        <taxon>Candidatus Parvarchaeota</taxon>
        <taxon>Candidatus Acidifodinimicrobiaceae</taxon>
        <taxon>Candidatus Acidifodinimicrobium</taxon>
    </lineage>
</organism>
<dbReference type="EMBL" id="JADFAQ010000028">
    <property type="protein sequence ID" value="MBE5728178.1"/>
    <property type="molecule type" value="Genomic_DNA"/>
</dbReference>
<comment type="similarity">
    <text evidence="1">Belongs to the nitroreductase family.</text>
</comment>
<comment type="caution">
    <text evidence="4">The sequence shown here is derived from an EMBL/GenBank/DDBJ whole genome shotgun (WGS) entry which is preliminary data.</text>
</comment>
<evidence type="ECO:0000259" key="3">
    <source>
        <dbReference type="Pfam" id="PF00881"/>
    </source>
</evidence>
<dbReference type="PANTHER" id="PTHR43673">
    <property type="entry name" value="NAD(P)H NITROREDUCTASE YDGI-RELATED"/>
    <property type="match status" value="1"/>
</dbReference>
<dbReference type="SUPFAM" id="SSF55469">
    <property type="entry name" value="FMN-dependent nitroreductase-like"/>
    <property type="match status" value="1"/>
</dbReference>
<protein>
    <submittedName>
        <fullName evidence="4">Nitroreductase family protein</fullName>
    </submittedName>
</protein>
<dbReference type="InterPro" id="IPR029479">
    <property type="entry name" value="Nitroreductase"/>
</dbReference>
<dbReference type="CDD" id="cd02062">
    <property type="entry name" value="Nitro_FMN_reductase"/>
    <property type="match status" value="1"/>
</dbReference>
<accession>A0A8T3V185</accession>
<dbReference type="Proteomes" id="UP000763484">
    <property type="component" value="Unassembled WGS sequence"/>
</dbReference>
<dbReference type="InterPro" id="IPR000415">
    <property type="entry name" value="Nitroreductase-like"/>
</dbReference>
<proteinExistence type="inferred from homology"/>
<dbReference type="GO" id="GO:0016491">
    <property type="term" value="F:oxidoreductase activity"/>
    <property type="evidence" value="ECO:0007669"/>
    <property type="project" value="UniProtKB-KW"/>
</dbReference>
<evidence type="ECO:0000313" key="5">
    <source>
        <dbReference type="Proteomes" id="UP000763484"/>
    </source>
</evidence>
<evidence type="ECO:0000256" key="2">
    <source>
        <dbReference type="ARBA" id="ARBA00023002"/>
    </source>
</evidence>
<feature type="domain" description="Nitroreductase" evidence="3">
    <location>
        <begin position="67"/>
        <end position="150"/>
    </location>
</feature>